<protein>
    <recommendedName>
        <fullName evidence="2">Zinc-ribbon domain-containing protein</fullName>
    </recommendedName>
</protein>
<evidence type="ECO:0008006" key="2">
    <source>
        <dbReference type="Google" id="ProtNLM"/>
    </source>
</evidence>
<name>X1UA44_9ZZZZ</name>
<reference evidence="1" key="1">
    <citation type="journal article" date="2014" name="Front. Microbiol.">
        <title>High frequency of phylogenetically diverse reductive dehalogenase-homologous genes in deep subseafloor sedimentary metagenomes.</title>
        <authorList>
            <person name="Kawai M."/>
            <person name="Futagami T."/>
            <person name="Toyoda A."/>
            <person name="Takaki Y."/>
            <person name="Nishi S."/>
            <person name="Hori S."/>
            <person name="Arai W."/>
            <person name="Tsubouchi T."/>
            <person name="Morono Y."/>
            <person name="Uchiyama I."/>
            <person name="Ito T."/>
            <person name="Fujiyama A."/>
            <person name="Inagaki F."/>
            <person name="Takami H."/>
        </authorList>
    </citation>
    <scope>NUCLEOTIDE SEQUENCE</scope>
    <source>
        <strain evidence="1">Expedition CK06-06</strain>
    </source>
</reference>
<proteinExistence type="predicted"/>
<organism evidence="1">
    <name type="scientific">marine sediment metagenome</name>
    <dbReference type="NCBI Taxonomy" id="412755"/>
    <lineage>
        <taxon>unclassified sequences</taxon>
        <taxon>metagenomes</taxon>
        <taxon>ecological metagenomes</taxon>
    </lineage>
</organism>
<accession>X1UA44</accession>
<dbReference type="EMBL" id="BARW01021511">
    <property type="protein sequence ID" value="GAI89209.1"/>
    <property type="molecule type" value="Genomic_DNA"/>
</dbReference>
<sequence>AHTRFRDNFKMKCPGCNTEYSDPNQQICEYCGTELSRTEPISPKITPTKTKLEQFIDDSGLKELYKKIKNNLKNV</sequence>
<feature type="non-terminal residue" evidence="1">
    <location>
        <position position="1"/>
    </location>
</feature>
<comment type="caution">
    <text evidence="1">The sequence shown here is derived from an EMBL/GenBank/DDBJ whole genome shotgun (WGS) entry which is preliminary data.</text>
</comment>
<gene>
    <name evidence="1" type="ORF">S12H4_36119</name>
</gene>
<evidence type="ECO:0000313" key="1">
    <source>
        <dbReference type="EMBL" id="GAI89209.1"/>
    </source>
</evidence>
<dbReference type="AlphaFoldDB" id="X1UA44"/>